<evidence type="ECO:0000313" key="2">
    <source>
        <dbReference type="EnsemblMetazoa" id="CLYHEMP024893.1"/>
    </source>
</evidence>
<accession>A0A7M5XP18</accession>
<sequence length="120" mass="13502">MKFLVKFFLLTTLLAPVFEANGAGNNINCPRGDPKLYSLPYPMFNYIPSAQNFQTAKSCEFVDLNSDGFVDFACSFCEGDVLSYCLTDSPFSHPLQCTYMNTKCGWVLAEEYKYGTDYCS</sequence>
<proteinExistence type="predicted"/>
<evidence type="ECO:0000256" key="1">
    <source>
        <dbReference type="SAM" id="SignalP"/>
    </source>
</evidence>
<evidence type="ECO:0008006" key="4">
    <source>
        <dbReference type="Google" id="ProtNLM"/>
    </source>
</evidence>
<reference evidence="2" key="1">
    <citation type="submission" date="2021-01" db="UniProtKB">
        <authorList>
            <consortium name="EnsemblMetazoa"/>
        </authorList>
    </citation>
    <scope>IDENTIFICATION</scope>
</reference>
<protein>
    <recommendedName>
        <fullName evidence="4">Cnidarian restricted protein</fullName>
    </recommendedName>
</protein>
<evidence type="ECO:0000313" key="3">
    <source>
        <dbReference type="Proteomes" id="UP000594262"/>
    </source>
</evidence>
<feature type="chain" id="PRO_5029516383" description="Cnidarian restricted protein" evidence="1">
    <location>
        <begin position="23"/>
        <end position="120"/>
    </location>
</feature>
<feature type="signal peptide" evidence="1">
    <location>
        <begin position="1"/>
        <end position="22"/>
    </location>
</feature>
<name>A0A7M5XP18_9CNID</name>
<dbReference type="AlphaFoldDB" id="A0A7M5XP18"/>
<keyword evidence="3" id="KW-1185">Reference proteome</keyword>
<dbReference type="EnsemblMetazoa" id="CLYHEMT024893.1">
    <property type="protein sequence ID" value="CLYHEMP024893.1"/>
    <property type="gene ID" value="CLYHEMG024893"/>
</dbReference>
<organism evidence="2 3">
    <name type="scientific">Clytia hemisphaerica</name>
    <dbReference type="NCBI Taxonomy" id="252671"/>
    <lineage>
        <taxon>Eukaryota</taxon>
        <taxon>Metazoa</taxon>
        <taxon>Cnidaria</taxon>
        <taxon>Hydrozoa</taxon>
        <taxon>Hydroidolina</taxon>
        <taxon>Leptothecata</taxon>
        <taxon>Obeliida</taxon>
        <taxon>Clytiidae</taxon>
        <taxon>Clytia</taxon>
    </lineage>
</organism>
<keyword evidence="1" id="KW-0732">Signal</keyword>
<dbReference type="Proteomes" id="UP000594262">
    <property type="component" value="Unplaced"/>
</dbReference>